<evidence type="ECO:0000256" key="1">
    <source>
        <dbReference type="ARBA" id="ARBA00004917"/>
    </source>
</evidence>
<dbReference type="GO" id="GO:0005829">
    <property type="term" value="C:cytosol"/>
    <property type="evidence" value="ECO:0007669"/>
    <property type="project" value="TreeGrafter"/>
</dbReference>
<reference evidence="8 9" key="1">
    <citation type="submission" date="2018-10" db="EMBL/GenBank/DDBJ databases">
        <title>Notoacmeibacter sp. M2BS9Y-3-1, whole genome shotgun sequence.</title>
        <authorList>
            <person name="Tuo L."/>
        </authorList>
    </citation>
    <scope>NUCLEOTIDE SEQUENCE [LARGE SCALE GENOMIC DNA]</scope>
    <source>
        <strain evidence="8 9">M2BS9Y-3-1</strain>
    </source>
</reference>
<gene>
    <name evidence="7" type="primary">ribH</name>
    <name evidence="8" type="ORF">D8780_14120</name>
</gene>
<dbReference type="InterPro" id="IPR034964">
    <property type="entry name" value="LS"/>
</dbReference>
<evidence type="ECO:0000256" key="4">
    <source>
        <dbReference type="ARBA" id="ARBA00022619"/>
    </source>
</evidence>
<comment type="caution">
    <text evidence="7">Lacks conserved residue(s) required for the propagation of feature annotation.</text>
</comment>
<feature type="binding site" evidence="7">
    <location>
        <begin position="73"/>
        <end position="75"/>
    </location>
    <ligand>
        <name>5-amino-6-(D-ribitylamino)uracil</name>
        <dbReference type="ChEBI" id="CHEBI:15934"/>
    </ligand>
</feature>
<dbReference type="RefSeq" id="WP_121646590.1">
    <property type="nucleotide sequence ID" value="NZ_RCWN01000001.1"/>
</dbReference>
<evidence type="ECO:0000256" key="5">
    <source>
        <dbReference type="ARBA" id="ARBA00022679"/>
    </source>
</evidence>
<feature type="binding site" evidence="7">
    <location>
        <position position="18"/>
    </location>
    <ligand>
        <name>5-amino-6-(D-ribitylamino)uracil</name>
        <dbReference type="ChEBI" id="CHEBI:15934"/>
    </ligand>
</feature>
<protein>
    <recommendedName>
        <fullName evidence="3 7">6,7-dimethyl-8-ribityllumazine synthase</fullName>
        <shortName evidence="7">DMRL synthase</shortName>
        <shortName evidence="7">LS</shortName>
        <shortName evidence="7">Lumazine synthase</shortName>
        <ecNumber evidence="3 7">2.5.1.78</ecNumber>
    </recommendedName>
</protein>
<comment type="catalytic activity">
    <reaction evidence="6 7">
        <text>(2S)-2-hydroxy-3-oxobutyl phosphate + 5-amino-6-(D-ribitylamino)uracil = 6,7-dimethyl-8-(1-D-ribityl)lumazine + phosphate + 2 H2O + H(+)</text>
        <dbReference type="Rhea" id="RHEA:26152"/>
        <dbReference type="ChEBI" id="CHEBI:15377"/>
        <dbReference type="ChEBI" id="CHEBI:15378"/>
        <dbReference type="ChEBI" id="CHEBI:15934"/>
        <dbReference type="ChEBI" id="CHEBI:43474"/>
        <dbReference type="ChEBI" id="CHEBI:58201"/>
        <dbReference type="ChEBI" id="CHEBI:58830"/>
        <dbReference type="EC" id="2.5.1.78"/>
    </reaction>
</comment>
<dbReference type="InterPro" id="IPR036467">
    <property type="entry name" value="LS/RS_sf"/>
</dbReference>
<sequence length="157" mass="17122">MTNPTSASRQIAIIRARWHANIVDRCVDAAKADLEAAGFQVDIYDVPGALEIPLTAKKLAHTGRYAGIIGTAFIVNGGIYRHDFVSATVIDGLMDAQMETGVPVFSTCLTPHNFQEVPPMIEFFEKHFVTKGEEVAEAAIETINLYAQIEAEETAKV</sequence>
<name>A0A3L7JH34_9HYPH</name>
<dbReference type="GO" id="GO:0000906">
    <property type="term" value="F:6,7-dimethyl-8-ribityllumazine synthase activity"/>
    <property type="evidence" value="ECO:0007669"/>
    <property type="project" value="UniProtKB-UniRule"/>
</dbReference>
<evidence type="ECO:0000313" key="9">
    <source>
        <dbReference type="Proteomes" id="UP000281094"/>
    </source>
</evidence>
<evidence type="ECO:0000256" key="7">
    <source>
        <dbReference type="HAMAP-Rule" id="MF_00178"/>
    </source>
</evidence>
<dbReference type="PANTHER" id="PTHR21058:SF0">
    <property type="entry name" value="6,7-DIMETHYL-8-RIBITYLLUMAZINE SYNTHASE"/>
    <property type="match status" value="1"/>
</dbReference>
<dbReference type="EMBL" id="RCWN01000001">
    <property type="protein sequence ID" value="RLQ89635.1"/>
    <property type="molecule type" value="Genomic_DNA"/>
</dbReference>
<dbReference type="PANTHER" id="PTHR21058">
    <property type="entry name" value="6,7-DIMETHYL-8-RIBITYLLUMAZINE SYNTHASE DMRL SYNTHASE LUMAZINE SYNTHASE"/>
    <property type="match status" value="1"/>
</dbReference>
<feature type="binding site" evidence="7">
    <location>
        <position position="106"/>
    </location>
    <ligand>
        <name>5-amino-6-(D-ribitylamino)uracil</name>
        <dbReference type="ChEBI" id="CHEBI:15934"/>
    </ligand>
</feature>
<evidence type="ECO:0000256" key="6">
    <source>
        <dbReference type="ARBA" id="ARBA00048785"/>
    </source>
</evidence>
<dbReference type="SUPFAM" id="SSF52121">
    <property type="entry name" value="Lumazine synthase"/>
    <property type="match status" value="1"/>
</dbReference>
<feature type="active site" description="Proton donor" evidence="7">
    <location>
        <position position="81"/>
    </location>
</feature>
<dbReference type="GO" id="GO:0009349">
    <property type="term" value="C:riboflavin synthase complex"/>
    <property type="evidence" value="ECO:0007669"/>
    <property type="project" value="InterPro"/>
</dbReference>
<evidence type="ECO:0000256" key="3">
    <source>
        <dbReference type="ARBA" id="ARBA00012664"/>
    </source>
</evidence>
<proteinExistence type="inferred from homology"/>
<dbReference type="Proteomes" id="UP000281094">
    <property type="component" value="Unassembled WGS sequence"/>
</dbReference>
<comment type="caution">
    <text evidence="8">The sequence shown here is derived from an EMBL/GenBank/DDBJ whole genome shotgun (WGS) entry which is preliminary data.</text>
</comment>
<organism evidence="8 9">
    <name type="scientific">Notoacmeibacter ruber</name>
    <dbReference type="NCBI Taxonomy" id="2670375"/>
    <lineage>
        <taxon>Bacteria</taxon>
        <taxon>Pseudomonadati</taxon>
        <taxon>Pseudomonadota</taxon>
        <taxon>Alphaproteobacteria</taxon>
        <taxon>Hyphomicrobiales</taxon>
        <taxon>Notoacmeibacteraceae</taxon>
        <taxon>Notoacmeibacter</taxon>
    </lineage>
</organism>
<dbReference type="HAMAP" id="MF_00178">
    <property type="entry name" value="Lumazine_synth"/>
    <property type="match status" value="1"/>
</dbReference>
<comment type="pathway">
    <text evidence="1 7">Cofactor biosynthesis; riboflavin biosynthesis; riboflavin from 2-hydroxy-3-oxobutyl phosphate and 5-amino-6-(D-ribitylamino)uracil: step 1/2.</text>
</comment>
<keyword evidence="9" id="KW-1185">Reference proteome</keyword>
<dbReference type="InterPro" id="IPR002180">
    <property type="entry name" value="LS/RS"/>
</dbReference>
<dbReference type="NCBIfam" id="NF009084">
    <property type="entry name" value="PRK12419.1"/>
    <property type="match status" value="1"/>
</dbReference>
<dbReference type="EC" id="2.5.1.78" evidence="3 7"/>
<comment type="similarity">
    <text evidence="2 7">Belongs to the DMRL synthase family.</text>
</comment>
<dbReference type="Gene3D" id="3.40.50.960">
    <property type="entry name" value="Lumazine/riboflavin synthase"/>
    <property type="match status" value="1"/>
</dbReference>
<feature type="binding site" evidence="7">
    <location>
        <begin position="49"/>
        <end position="51"/>
    </location>
    <ligand>
        <name>5-amino-6-(D-ribitylamino)uracil</name>
        <dbReference type="ChEBI" id="CHEBI:15934"/>
    </ligand>
</feature>
<keyword evidence="4 7" id="KW-0686">Riboflavin biosynthesis</keyword>
<dbReference type="GO" id="GO:0009231">
    <property type="term" value="P:riboflavin biosynthetic process"/>
    <property type="evidence" value="ECO:0007669"/>
    <property type="project" value="UniProtKB-UniRule"/>
</dbReference>
<comment type="function">
    <text evidence="7">Catalyzes the formation of 6,7-dimethyl-8-ribityllumazine by condensation of 5-amino-6-(D-ribitylamino)uracil with 3,4-dihydroxy-2-butanone 4-phosphate. This is the penultimate step in the biosynthesis of riboflavin.</text>
</comment>
<dbReference type="Pfam" id="PF00885">
    <property type="entry name" value="DMRL_synthase"/>
    <property type="match status" value="1"/>
</dbReference>
<accession>A0A3L7JH34</accession>
<dbReference type="AlphaFoldDB" id="A0A3L7JH34"/>
<evidence type="ECO:0000256" key="2">
    <source>
        <dbReference type="ARBA" id="ARBA00007424"/>
    </source>
</evidence>
<keyword evidence="5 7" id="KW-0808">Transferase</keyword>
<evidence type="ECO:0000313" key="8">
    <source>
        <dbReference type="EMBL" id="RLQ89635.1"/>
    </source>
</evidence>
<dbReference type="UniPathway" id="UPA00275">
    <property type="reaction ID" value="UER00404"/>
</dbReference>